<name>A0A917EDB7_9STRE</name>
<dbReference type="PROSITE" id="PS00065">
    <property type="entry name" value="D_2_HYDROXYACID_DH_1"/>
    <property type="match status" value="1"/>
</dbReference>
<comment type="function">
    <text evidence="1">Catalyzes the reversible oxidation of 3-phospho-D-glycerate to 3-phosphonooxypyruvate, the first step of the phosphorylated L-serine biosynthesis pathway. Also catalyzes the reversible oxidation of 2-hydroxyglutarate to 2-oxoglutarate.</text>
</comment>
<gene>
    <name evidence="14" type="ORF">GCM10011510_02950</name>
</gene>
<evidence type="ECO:0000256" key="7">
    <source>
        <dbReference type="ARBA" id="ARBA00023002"/>
    </source>
</evidence>
<evidence type="ECO:0000256" key="9">
    <source>
        <dbReference type="ARBA" id="ARBA00030455"/>
    </source>
</evidence>
<comment type="catalytic activity">
    <reaction evidence="11">
        <text>(2R)-3-phosphoglycerate + NAD(+) = 3-phosphooxypyruvate + NADH + H(+)</text>
        <dbReference type="Rhea" id="RHEA:12641"/>
        <dbReference type="ChEBI" id="CHEBI:15378"/>
        <dbReference type="ChEBI" id="CHEBI:18110"/>
        <dbReference type="ChEBI" id="CHEBI:57540"/>
        <dbReference type="ChEBI" id="CHEBI:57945"/>
        <dbReference type="ChEBI" id="CHEBI:58272"/>
        <dbReference type="EC" id="1.1.1.95"/>
    </reaction>
</comment>
<comment type="catalytic activity">
    <reaction evidence="10">
        <text>(R)-2-hydroxyglutarate + NAD(+) = 2-oxoglutarate + NADH + H(+)</text>
        <dbReference type="Rhea" id="RHEA:49612"/>
        <dbReference type="ChEBI" id="CHEBI:15378"/>
        <dbReference type="ChEBI" id="CHEBI:15801"/>
        <dbReference type="ChEBI" id="CHEBI:16810"/>
        <dbReference type="ChEBI" id="CHEBI:57540"/>
        <dbReference type="ChEBI" id="CHEBI:57945"/>
        <dbReference type="EC" id="1.1.1.399"/>
    </reaction>
</comment>
<keyword evidence="7 12" id="KW-0560">Oxidoreductase</keyword>
<dbReference type="SUPFAM" id="SSF55021">
    <property type="entry name" value="ACT-like"/>
    <property type="match status" value="1"/>
</dbReference>
<dbReference type="PANTHER" id="PTHR42938:SF47">
    <property type="entry name" value="HYDROXYPYRUVATE REDUCTASE"/>
    <property type="match status" value="1"/>
</dbReference>
<dbReference type="InterPro" id="IPR029752">
    <property type="entry name" value="D-isomer_DH_CS1"/>
</dbReference>
<feature type="domain" description="ACT" evidence="13">
    <location>
        <begin position="329"/>
        <end position="402"/>
    </location>
</feature>
<evidence type="ECO:0000256" key="5">
    <source>
        <dbReference type="ARBA" id="ARBA00013143"/>
    </source>
</evidence>
<dbReference type="SUPFAM" id="SSF52283">
    <property type="entry name" value="Formate/glycerate dehydrogenase catalytic domain-like"/>
    <property type="match status" value="1"/>
</dbReference>
<dbReference type="GO" id="GO:0051287">
    <property type="term" value="F:NAD binding"/>
    <property type="evidence" value="ECO:0007669"/>
    <property type="project" value="InterPro"/>
</dbReference>
<dbReference type="Proteomes" id="UP000660801">
    <property type="component" value="Unassembled WGS sequence"/>
</dbReference>
<dbReference type="PROSITE" id="PS51671">
    <property type="entry name" value="ACT"/>
    <property type="match status" value="1"/>
</dbReference>
<dbReference type="InterPro" id="IPR045865">
    <property type="entry name" value="ACT-like_dom_sf"/>
</dbReference>
<comment type="caution">
    <text evidence="14">The sequence shown here is derived from an EMBL/GenBank/DDBJ whole genome shotgun (WGS) entry which is preliminary data.</text>
</comment>
<evidence type="ECO:0000313" key="15">
    <source>
        <dbReference type="Proteomes" id="UP000660801"/>
    </source>
</evidence>
<dbReference type="InterPro" id="IPR006140">
    <property type="entry name" value="D-isomer_DH_NAD-bd"/>
</dbReference>
<keyword evidence="8" id="KW-0520">NAD</keyword>
<reference evidence="14" key="2">
    <citation type="submission" date="2020-09" db="EMBL/GenBank/DDBJ databases">
        <authorList>
            <person name="Sun Q."/>
            <person name="Zhou Y."/>
        </authorList>
    </citation>
    <scope>NUCLEOTIDE SEQUENCE</scope>
    <source>
        <strain evidence="14">CGMCC 1.15533</strain>
    </source>
</reference>
<dbReference type="Gene3D" id="3.30.70.260">
    <property type="match status" value="1"/>
</dbReference>
<sequence>MENNHSLLGNNMVFSVRTFNNINQIGLKELGNHFQIDGDKADNPDAYILRSQNLHGEVFPENLKAIARAGAGTNNIPVDAATAQGIVVFNTPGANANAVKEAVLASILLSARDYIGATAWANTLSGDDVPKQIEAGKKAFAGTEITGKTLGVIGLGAIGARIANDARRLGMNVLGYDPYVSIETAWNISSHVKRVGDIKDIFAAADYITIHVPLTPDTKDTFNKESFDLMQKGVTILNFARGELVNHADLFEAIEAGVVRNYITDFGTEDLLNKPHITVFPHLGGSTEEAELNCAIMAGQTLRRFMETGEIVNSVNFPTVVQNLSAPYRITLINKNIPNMVAKISTAVSHLNINIDNIINKSKGDYAYTLLDLDESDAEKVANLVANFEADENIVRVRVIKK</sequence>
<dbReference type="PANTHER" id="PTHR42938">
    <property type="entry name" value="FORMATE DEHYDROGENASE 1"/>
    <property type="match status" value="1"/>
</dbReference>
<dbReference type="Gene3D" id="3.40.50.720">
    <property type="entry name" value="NAD(P)-binding Rossmann-like Domain"/>
    <property type="match status" value="2"/>
</dbReference>
<dbReference type="EC" id="1.1.1.95" evidence="5"/>
<proteinExistence type="inferred from homology"/>
<evidence type="ECO:0000256" key="8">
    <source>
        <dbReference type="ARBA" id="ARBA00023027"/>
    </source>
</evidence>
<evidence type="ECO:0000256" key="2">
    <source>
        <dbReference type="ARBA" id="ARBA00005216"/>
    </source>
</evidence>
<dbReference type="AlphaFoldDB" id="A0A917EDB7"/>
<dbReference type="EC" id="1.1.1.399" evidence="4"/>
<dbReference type="InterPro" id="IPR002912">
    <property type="entry name" value="ACT_dom"/>
</dbReference>
<evidence type="ECO:0000259" key="13">
    <source>
        <dbReference type="PROSITE" id="PS51671"/>
    </source>
</evidence>
<accession>A0A917EDB7</accession>
<dbReference type="SUPFAM" id="SSF51735">
    <property type="entry name" value="NAD(P)-binding Rossmann-fold domains"/>
    <property type="match status" value="1"/>
</dbReference>
<dbReference type="Pfam" id="PF00389">
    <property type="entry name" value="2-Hacid_dh"/>
    <property type="match status" value="1"/>
</dbReference>
<dbReference type="InterPro" id="IPR036291">
    <property type="entry name" value="NAD(P)-bd_dom_sf"/>
</dbReference>
<dbReference type="Pfam" id="PF02826">
    <property type="entry name" value="2-Hacid_dh_C"/>
    <property type="match status" value="1"/>
</dbReference>
<dbReference type="GO" id="GO:0004617">
    <property type="term" value="F:phosphoglycerate dehydrogenase activity"/>
    <property type="evidence" value="ECO:0007669"/>
    <property type="project" value="UniProtKB-EC"/>
</dbReference>
<reference evidence="14" key="1">
    <citation type="journal article" date="2014" name="Int. J. Syst. Evol. Microbiol.">
        <title>Complete genome sequence of Corynebacterium casei LMG S-19264T (=DSM 44701T), isolated from a smear-ripened cheese.</title>
        <authorList>
            <consortium name="US DOE Joint Genome Institute (JGI-PGF)"/>
            <person name="Walter F."/>
            <person name="Albersmeier A."/>
            <person name="Kalinowski J."/>
            <person name="Ruckert C."/>
        </authorList>
    </citation>
    <scope>NUCLEOTIDE SEQUENCE</scope>
    <source>
        <strain evidence="14">CGMCC 1.15533</strain>
    </source>
</reference>
<comment type="similarity">
    <text evidence="3 12">Belongs to the D-isomer specific 2-hydroxyacid dehydrogenase family.</text>
</comment>
<evidence type="ECO:0000256" key="6">
    <source>
        <dbReference type="ARBA" id="ARBA00021582"/>
    </source>
</evidence>
<evidence type="ECO:0000313" key="14">
    <source>
        <dbReference type="EMBL" id="GGE25274.1"/>
    </source>
</evidence>
<evidence type="ECO:0000256" key="4">
    <source>
        <dbReference type="ARBA" id="ARBA00013001"/>
    </source>
</evidence>
<dbReference type="InterPro" id="IPR006139">
    <property type="entry name" value="D-isomer_2_OHA_DH_cat_dom"/>
</dbReference>
<evidence type="ECO:0000256" key="3">
    <source>
        <dbReference type="ARBA" id="ARBA00005854"/>
    </source>
</evidence>
<dbReference type="CDD" id="cd12174">
    <property type="entry name" value="PGDH_like_3"/>
    <property type="match status" value="1"/>
</dbReference>
<organism evidence="14 15">
    <name type="scientific">Streptococcus himalayensis</name>
    <dbReference type="NCBI Taxonomy" id="1888195"/>
    <lineage>
        <taxon>Bacteria</taxon>
        <taxon>Bacillati</taxon>
        <taxon>Bacillota</taxon>
        <taxon>Bacilli</taxon>
        <taxon>Lactobacillales</taxon>
        <taxon>Streptococcaceae</taxon>
        <taxon>Streptococcus</taxon>
    </lineage>
</organism>
<evidence type="ECO:0000256" key="1">
    <source>
        <dbReference type="ARBA" id="ARBA00003800"/>
    </source>
</evidence>
<evidence type="ECO:0000256" key="12">
    <source>
        <dbReference type="RuleBase" id="RU003719"/>
    </source>
</evidence>
<keyword evidence="15" id="KW-1185">Reference proteome</keyword>
<protein>
    <recommendedName>
        <fullName evidence="6">D-3-phosphoglycerate dehydrogenase</fullName>
        <ecNumber evidence="4">1.1.1.399</ecNumber>
        <ecNumber evidence="5">1.1.1.95</ecNumber>
    </recommendedName>
    <alternativeName>
        <fullName evidence="9">2-oxoglutarate reductase</fullName>
    </alternativeName>
</protein>
<evidence type="ECO:0000256" key="10">
    <source>
        <dbReference type="ARBA" id="ARBA00048126"/>
    </source>
</evidence>
<comment type="pathway">
    <text evidence="2">Amino-acid biosynthesis; L-serine biosynthesis; L-serine from 3-phospho-D-glycerate: step 1/3.</text>
</comment>
<evidence type="ECO:0000256" key="11">
    <source>
        <dbReference type="ARBA" id="ARBA00048731"/>
    </source>
</evidence>
<dbReference type="EMBL" id="BMJN01000003">
    <property type="protein sequence ID" value="GGE25274.1"/>
    <property type="molecule type" value="Genomic_DNA"/>
</dbReference>